<dbReference type="InParanoid" id="A0A1X2H9R2"/>
<dbReference type="OrthoDB" id="524326at2759"/>
<dbReference type="OMA" id="AMYLVRQ"/>
<dbReference type="InterPro" id="IPR002048">
    <property type="entry name" value="EF_hand_dom"/>
</dbReference>
<feature type="domain" description="EH" evidence="3">
    <location>
        <begin position="272"/>
        <end position="361"/>
    </location>
</feature>
<dbReference type="Gene3D" id="1.10.238.10">
    <property type="entry name" value="EF-hand"/>
    <property type="match status" value="3"/>
</dbReference>
<dbReference type="Gene3D" id="1.10.8.10">
    <property type="entry name" value="DNA helicase RuvA subunit, C-terminal domain"/>
    <property type="match status" value="1"/>
</dbReference>
<feature type="compositionally biased region" description="Low complexity" evidence="1">
    <location>
        <begin position="367"/>
        <end position="389"/>
    </location>
</feature>
<dbReference type="InterPro" id="IPR015940">
    <property type="entry name" value="UBA"/>
</dbReference>
<dbReference type="GO" id="GO:0005737">
    <property type="term" value="C:cytoplasm"/>
    <property type="evidence" value="ECO:0007669"/>
    <property type="project" value="TreeGrafter"/>
</dbReference>
<evidence type="ECO:0000313" key="5">
    <source>
        <dbReference type="EMBL" id="ORY95411.1"/>
    </source>
</evidence>
<feature type="compositionally biased region" description="Polar residues" evidence="1">
    <location>
        <begin position="890"/>
        <end position="903"/>
    </location>
</feature>
<feature type="domain" description="EH" evidence="3">
    <location>
        <begin position="137"/>
        <end position="227"/>
    </location>
</feature>
<dbReference type="PANTHER" id="PTHR11216:SF170">
    <property type="entry name" value="DYNAMIN ASSOCIATED PROTEIN 160, ISOFORM D"/>
    <property type="match status" value="1"/>
</dbReference>
<dbReference type="SUPFAM" id="SSF47473">
    <property type="entry name" value="EF-hand"/>
    <property type="match status" value="3"/>
</dbReference>
<feature type="compositionally biased region" description="Polar residues" evidence="1">
    <location>
        <begin position="807"/>
        <end position="816"/>
    </location>
</feature>
<dbReference type="PROSITE" id="PS50031">
    <property type="entry name" value="EH"/>
    <property type="match status" value="3"/>
</dbReference>
<dbReference type="Proteomes" id="UP000242180">
    <property type="component" value="Unassembled WGS sequence"/>
</dbReference>
<dbReference type="SMART" id="SM00027">
    <property type="entry name" value="EH"/>
    <property type="match status" value="3"/>
</dbReference>
<dbReference type="CDD" id="cd00052">
    <property type="entry name" value="EH"/>
    <property type="match status" value="3"/>
</dbReference>
<dbReference type="GO" id="GO:0005509">
    <property type="term" value="F:calcium ion binding"/>
    <property type="evidence" value="ECO:0007669"/>
    <property type="project" value="InterPro"/>
</dbReference>
<dbReference type="PANTHER" id="PTHR11216">
    <property type="entry name" value="EH DOMAIN"/>
    <property type="match status" value="1"/>
</dbReference>
<feature type="compositionally biased region" description="Polar residues" evidence="1">
    <location>
        <begin position="853"/>
        <end position="864"/>
    </location>
</feature>
<feature type="compositionally biased region" description="Low complexity" evidence="1">
    <location>
        <begin position="595"/>
        <end position="617"/>
    </location>
</feature>
<feature type="region of interest" description="Disordered" evidence="1">
    <location>
        <begin position="345"/>
        <end position="389"/>
    </location>
</feature>
<feature type="compositionally biased region" description="Pro residues" evidence="1">
    <location>
        <begin position="348"/>
        <end position="366"/>
    </location>
</feature>
<name>A0A1X2H9R2_SYNRA</name>
<dbReference type="EMBL" id="MCGN01000006">
    <property type="protein sequence ID" value="ORY95411.1"/>
    <property type="molecule type" value="Genomic_DNA"/>
</dbReference>
<evidence type="ECO:0000259" key="3">
    <source>
        <dbReference type="PROSITE" id="PS50031"/>
    </source>
</evidence>
<feature type="domain" description="EH" evidence="3">
    <location>
        <begin position="71"/>
        <end position="115"/>
    </location>
</feature>
<dbReference type="SUPFAM" id="SSF46934">
    <property type="entry name" value="UBA-like"/>
    <property type="match status" value="1"/>
</dbReference>
<dbReference type="PROSITE" id="PS50222">
    <property type="entry name" value="EF_HAND_2"/>
    <property type="match status" value="1"/>
</dbReference>
<dbReference type="AlphaFoldDB" id="A0A1X2H9R2"/>
<evidence type="ECO:0000256" key="1">
    <source>
        <dbReference type="SAM" id="MobiDB-lite"/>
    </source>
</evidence>
<feature type="domain" description="EF-hand" evidence="4">
    <location>
        <begin position="305"/>
        <end position="340"/>
    </location>
</feature>
<feature type="compositionally biased region" description="Basic and acidic residues" evidence="1">
    <location>
        <begin position="674"/>
        <end position="684"/>
    </location>
</feature>
<feature type="domain" description="UBA" evidence="2">
    <location>
        <begin position="894"/>
        <end position="937"/>
    </location>
</feature>
<protein>
    <submittedName>
        <fullName evidence="5">Uncharacterized protein</fullName>
    </submittedName>
</protein>
<sequence length="940" mass="102299">MAHSAASWESYLSPEERQLFTQCFNAVSKSQPGVVTGPEAVQFFATSGVPNQILSDSNRGSSTCHRPFPIQIWETADRDNVGYLTPETFAIALKLIACAQHGKEVADPILGISVPLPQFEGIKGNGPSPAETITPTEREKYASIFNVHQPINGQLDADKAKAVFLKSKLPTDTLGKIWALADVRQAGSLNQTEFVIAMHYIAKLMDGTIQTLPAQLPSTVYTAANGGVPQQVSPAMTGSPAPPRAQAIDSLGSLAFSAGGKEQRVWDVTAQEKAQFDAFFDKIDGLRTGYVQGGEAVEFFKNSRLPERDLAHIWDLADAQQLGRLTRDQFAVAMHLIHKRLAGEPLPATLPPSLVPPSPRVMPPSPAIQQHPAQPAPVQQPSQTGGVSLLDDQQDLLGDFPNEQFTRDTNQVNQMQNQMASLKLATGQAQSQKVDAQQTLEQLGAQKRELENELSQLRMAHETEMKELRELQEQIRQEEPAWQAAKQAHDDAQQQLIATQNEIANLQQSLEHSREESEQLRRRVREIQDETGSLQKQLDDLRAQTKQQTMMLDINRRQVTASEQDREQAARDLEDFKQERGIKDEDVPPMPAKEVVSSPSVHTASPAVASASPALASGHSTPFFDFASPQVDTPFSQPPSGSQPQQQEPQPQQKSPAFDFDAIFGSVSEPIQEETAKPAAEKTKSRAPPPPPPQSRHHRQASEASSASTPSTTMVAKKARAPPPPPPPMNQKAAPPVDDFDAAFSGELTEADKTNLGFDDAFGTPAQSDKEEKGKQPEPKGMNWASSFGGFDFPGQEKEDDWDSIFGGTQQTTTTAEPKKTEGFGFEDAFANFGEPQPAPKNDAMTPPGPAANMTSSNPQSSPTPVAADSANADPPLSSTPQQPQQPQQTKESPFESTGNSNIDELIKMGFDQKAAKDALNRYDQDLVKASNFLLDQVSK</sequence>
<feature type="compositionally biased region" description="Basic and acidic residues" evidence="1">
    <location>
        <begin position="563"/>
        <end position="586"/>
    </location>
</feature>
<dbReference type="Pfam" id="PF12763">
    <property type="entry name" value="EH"/>
    <property type="match status" value="3"/>
</dbReference>
<comment type="caution">
    <text evidence="5">The sequence shown here is derived from an EMBL/GenBank/DDBJ whole genome shotgun (WGS) entry which is preliminary data.</text>
</comment>
<evidence type="ECO:0000259" key="2">
    <source>
        <dbReference type="PROSITE" id="PS50030"/>
    </source>
</evidence>
<dbReference type="GO" id="GO:0016197">
    <property type="term" value="P:endosomal transport"/>
    <property type="evidence" value="ECO:0007669"/>
    <property type="project" value="TreeGrafter"/>
</dbReference>
<feature type="compositionally biased region" description="Basic and acidic residues" evidence="1">
    <location>
        <begin position="768"/>
        <end position="778"/>
    </location>
</feature>
<feature type="compositionally biased region" description="Low complexity" evidence="1">
    <location>
        <begin position="634"/>
        <end position="656"/>
    </location>
</feature>
<reference evidence="5 6" key="1">
    <citation type="submission" date="2016-07" db="EMBL/GenBank/DDBJ databases">
        <title>Pervasive Adenine N6-methylation of Active Genes in Fungi.</title>
        <authorList>
            <consortium name="DOE Joint Genome Institute"/>
            <person name="Mondo S.J."/>
            <person name="Dannebaum R.O."/>
            <person name="Kuo R.C."/>
            <person name="Labutti K."/>
            <person name="Haridas S."/>
            <person name="Kuo A."/>
            <person name="Salamov A."/>
            <person name="Ahrendt S.R."/>
            <person name="Lipzen A."/>
            <person name="Sullivan W."/>
            <person name="Andreopoulos W.B."/>
            <person name="Clum A."/>
            <person name="Lindquist E."/>
            <person name="Daum C."/>
            <person name="Ramamoorthy G.K."/>
            <person name="Gryganskyi A."/>
            <person name="Culley D."/>
            <person name="Magnuson J.K."/>
            <person name="James T.Y."/>
            <person name="O'Malley M.A."/>
            <person name="Stajich J.E."/>
            <person name="Spatafora J.W."/>
            <person name="Visel A."/>
            <person name="Grigoriev I.V."/>
        </authorList>
    </citation>
    <scope>NUCLEOTIDE SEQUENCE [LARGE SCALE GENOMIC DNA]</scope>
    <source>
        <strain evidence="5 6">NRRL 2496</strain>
    </source>
</reference>
<evidence type="ECO:0000313" key="6">
    <source>
        <dbReference type="Proteomes" id="UP000242180"/>
    </source>
</evidence>
<dbReference type="PROSITE" id="PS50030">
    <property type="entry name" value="UBA"/>
    <property type="match status" value="1"/>
</dbReference>
<accession>A0A1X2H9R2</accession>
<dbReference type="STRING" id="13706.A0A1X2H9R2"/>
<dbReference type="InterPro" id="IPR000261">
    <property type="entry name" value="EH_dom"/>
</dbReference>
<organism evidence="5 6">
    <name type="scientific">Syncephalastrum racemosum</name>
    <name type="common">Filamentous fungus</name>
    <dbReference type="NCBI Taxonomy" id="13706"/>
    <lineage>
        <taxon>Eukaryota</taxon>
        <taxon>Fungi</taxon>
        <taxon>Fungi incertae sedis</taxon>
        <taxon>Mucoromycota</taxon>
        <taxon>Mucoromycotina</taxon>
        <taxon>Mucoromycetes</taxon>
        <taxon>Mucorales</taxon>
        <taxon>Syncephalastraceae</taxon>
        <taxon>Syncephalastrum</taxon>
    </lineage>
</organism>
<feature type="region of interest" description="Disordered" evidence="1">
    <location>
        <begin position="552"/>
        <end position="906"/>
    </location>
</feature>
<dbReference type="InterPro" id="IPR009060">
    <property type="entry name" value="UBA-like_sf"/>
</dbReference>
<dbReference type="GO" id="GO:0005886">
    <property type="term" value="C:plasma membrane"/>
    <property type="evidence" value="ECO:0007669"/>
    <property type="project" value="TreeGrafter"/>
</dbReference>
<feature type="compositionally biased region" description="Low complexity" evidence="1">
    <location>
        <begin position="702"/>
        <end position="713"/>
    </location>
</feature>
<dbReference type="GO" id="GO:0006897">
    <property type="term" value="P:endocytosis"/>
    <property type="evidence" value="ECO:0007669"/>
    <property type="project" value="TreeGrafter"/>
</dbReference>
<evidence type="ECO:0000259" key="4">
    <source>
        <dbReference type="PROSITE" id="PS50222"/>
    </source>
</evidence>
<keyword evidence="6" id="KW-1185">Reference proteome</keyword>
<proteinExistence type="predicted"/>
<dbReference type="InterPro" id="IPR011992">
    <property type="entry name" value="EF-hand-dom_pair"/>
</dbReference>
<gene>
    <name evidence="5" type="ORF">BCR43DRAFT_505919</name>
</gene>
<dbReference type="SMART" id="SM00165">
    <property type="entry name" value="UBA"/>
    <property type="match status" value="1"/>
</dbReference>